<keyword evidence="1" id="KW-0597">Phosphoprotein</keyword>
<keyword evidence="3" id="KW-0540">Nuclease</keyword>
<keyword evidence="8" id="KW-1185">Reference proteome</keyword>
<dbReference type="InterPro" id="IPR037038">
    <property type="entry name" value="HepT-like_sf"/>
</dbReference>
<comment type="similarity">
    <text evidence="6">Belongs to the HepT RNase toxin family.</text>
</comment>
<evidence type="ECO:0000256" key="3">
    <source>
        <dbReference type="ARBA" id="ARBA00022722"/>
    </source>
</evidence>
<dbReference type="KEGG" id="smon:AWR27_17245"/>
<evidence type="ECO:0000256" key="1">
    <source>
        <dbReference type="ARBA" id="ARBA00022553"/>
    </source>
</evidence>
<dbReference type="EMBL" id="CP014263">
    <property type="protein sequence ID" value="AQG80911.1"/>
    <property type="molecule type" value="Genomic_DNA"/>
</dbReference>
<dbReference type="GO" id="GO:0004540">
    <property type="term" value="F:RNA nuclease activity"/>
    <property type="evidence" value="ECO:0007669"/>
    <property type="project" value="InterPro"/>
</dbReference>
<dbReference type="GO" id="GO:0110001">
    <property type="term" value="C:toxin-antitoxin complex"/>
    <property type="evidence" value="ECO:0007669"/>
    <property type="project" value="InterPro"/>
</dbReference>
<keyword evidence="2" id="KW-1277">Toxin-antitoxin system</keyword>
<evidence type="ECO:0000313" key="7">
    <source>
        <dbReference type="EMBL" id="AQG80911.1"/>
    </source>
</evidence>
<evidence type="ECO:0000256" key="2">
    <source>
        <dbReference type="ARBA" id="ARBA00022649"/>
    </source>
</evidence>
<gene>
    <name evidence="7" type="ORF">AWR27_17245</name>
</gene>
<dbReference type="PANTHER" id="PTHR34139:SF1">
    <property type="entry name" value="RNASE MJ1380-RELATED"/>
    <property type="match status" value="1"/>
</dbReference>
<reference evidence="7 8" key="1">
    <citation type="submission" date="2016-01" db="EMBL/GenBank/DDBJ databases">
        <authorList>
            <person name="Oliw E.H."/>
        </authorList>
    </citation>
    <scope>NUCLEOTIDE SEQUENCE [LARGE SCALE GENOMIC DNA]</scope>
    <source>
        <strain evidence="7 8">DY10</strain>
    </source>
</reference>
<protein>
    <recommendedName>
        <fullName evidence="9">DUF86 domain-containing protein</fullName>
    </recommendedName>
</protein>
<sequence>MKDDQIYLEHIANSFMKLLEYAEGMTLETFLSDSKTQDACVRQLEIAGEATKRLSMPLRERFPNVPWRDMAGMRDRLIHQYIDVDLMIVWATITDDAAPLLIAIENILDALEREATAK</sequence>
<dbReference type="OrthoDB" id="955324at2"/>
<evidence type="ECO:0000256" key="5">
    <source>
        <dbReference type="ARBA" id="ARBA00022801"/>
    </source>
</evidence>
<dbReference type="Gene3D" id="1.20.120.580">
    <property type="entry name" value="bsu32300-like"/>
    <property type="match status" value="1"/>
</dbReference>
<proteinExistence type="inferred from homology"/>
<evidence type="ECO:0000256" key="4">
    <source>
        <dbReference type="ARBA" id="ARBA00022741"/>
    </source>
</evidence>
<dbReference type="PANTHER" id="PTHR34139">
    <property type="entry name" value="UPF0331 PROTEIN MJ0127"/>
    <property type="match status" value="1"/>
</dbReference>
<dbReference type="InterPro" id="IPR008201">
    <property type="entry name" value="HepT-like"/>
</dbReference>
<accession>A0A1P9WZU6</accession>
<dbReference type="RefSeq" id="WP_077132375.1">
    <property type="nucleotide sequence ID" value="NZ_CP014263.1"/>
</dbReference>
<name>A0A1P9WZU6_9BACT</name>
<organism evidence="7 8">
    <name type="scientific">Spirosoma montaniterrae</name>
    <dbReference type="NCBI Taxonomy" id="1178516"/>
    <lineage>
        <taxon>Bacteria</taxon>
        <taxon>Pseudomonadati</taxon>
        <taxon>Bacteroidota</taxon>
        <taxon>Cytophagia</taxon>
        <taxon>Cytophagales</taxon>
        <taxon>Cytophagaceae</taxon>
        <taxon>Spirosoma</taxon>
    </lineage>
</organism>
<keyword evidence="4" id="KW-0547">Nucleotide-binding</keyword>
<dbReference type="Pfam" id="PF01934">
    <property type="entry name" value="HepT-like"/>
    <property type="match status" value="1"/>
</dbReference>
<evidence type="ECO:0000313" key="8">
    <source>
        <dbReference type="Proteomes" id="UP000187941"/>
    </source>
</evidence>
<dbReference type="GO" id="GO:0016787">
    <property type="term" value="F:hydrolase activity"/>
    <property type="evidence" value="ECO:0007669"/>
    <property type="project" value="UniProtKB-KW"/>
</dbReference>
<dbReference type="GO" id="GO:0000166">
    <property type="term" value="F:nucleotide binding"/>
    <property type="evidence" value="ECO:0007669"/>
    <property type="project" value="UniProtKB-KW"/>
</dbReference>
<evidence type="ECO:0000256" key="6">
    <source>
        <dbReference type="ARBA" id="ARBA00024207"/>
    </source>
</evidence>
<dbReference type="AlphaFoldDB" id="A0A1P9WZU6"/>
<dbReference type="InterPro" id="IPR051813">
    <property type="entry name" value="HepT_RNase_toxin"/>
</dbReference>
<evidence type="ECO:0008006" key="9">
    <source>
        <dbReference type="Google" id="ProtNLM"/>
    </source>
</evidence>
<dbReference type="Proteomes" id="UP000187941">
    <property type="component" value="Chromosome"/>
</dbReference>
<keyword evidence="5" id="KW-0378">Hydrolase</keyword>
<dbReference type="STRING" id="1178516.AWR27_17245"/>